<organism evidence="1 2">
    <name type="scientific">Sphingomonas oligophenolica</name>
    <dbReference type="NCBI Taxonomy" id="301154"/>
    <lineage>
        <taxon>Bacteria</taxon>
        <taxon>Pseudomonadati</taxon>
        <taxon>Pseudomonadota</taxon>
        <taxon>Alphaproteobacteria</taxon>
        <taxon>Sphingomonadales</taxon>
        <taxon>Sphingomonadaceae</taxon>
        <taxon>Sphingomonas</taxon>
    </lineage>
</organism>
<gene>
    <name evidence="1" type="ORF">ABC974_09560</name>
</gene>
<accession>A0ABU9Y280</accession>
<proteinExistence type="predicted"/>
<name>A0ABU9Y280_9SPHN</name>
<evidence type="ECO:0000313" key="1">
    <source>
        <dbReference type="EMBL" id="MEN2789872.1"/>
    </source>
</evidence>
<comment type="caution">
    <text evidence="1">The sequence shown here is derived from an EMBL/GenBank/DDBJ whole genome shotgun (WGS) entry which is preliminary data.</text>
</comment>
<dbReference type="Proteomes" id="UP001419910">
    <property type="component" value="Unassembled WGS sequence"/>
</dbReference>
<protein>
    <submittedName>
        <fullName evidence="1">Uncharacterized protein</fullName>
    </submittedName>
</protein>
<keyword evidence="2" id="KW-1185">Reference proteome</keyword>
<dbReference type="RefSeq" id="WP_343891339.1">
    <property type="nucleotide sequence ID" value="NZ_BAAAEH010000040.1"/>
</dbReference>
<evidence type="ECO:0000313" key="2">
    <source>
        <dbReference type="Proteomes" id="UP001419910"/>
    </source>
</evidence>
<reference evidence="1 2" key="1">
    <citation type="submission" date="2024-05" db="EMBL/GenBank/DDBJ databases">
        <authorList>
            <person name="Liu Q."/>
            <person name="Xin Y.-H."/>
        </authorList>
    </citation>
    <scope>NUCLEOTIDE SEQUENCE [LARGE SCALE GENOMIC DNA]</scope>
    <source>
        <strain evidence="1 2">CGMCC 1.10181</strain>
    </source>
</reference>
<sequence length="52" mass="5871">MKEQPIVRVALVKPENLSDDELIAAFERANSDGDDAEANSLFAEIRRRQLDI</sequence>
<dbReference type="EMBL" id="JBDIME010000006">
    <property type="protein sequence ID" value="MEN2789872.1"/>
    <property type="molecule type" value="Genomic_DNA"/>
</dbReference>